<dbReference type="OrthoDB" id="2430292at2759"/>
<dbReference type="AlphaFoldDB" id="A0A397T2I9"/>
<comment type="caution">
    <text evidence="1">The sequence shown here is derived from an EMBL/GenBank/DDBJ whole genome shotgun (WGS) entry which is preliminary data.</text>
</comment>
<sequence>MRSCNRICNSRITDKNQLIHPLPNYQNILPDDVVELYFPTTVSKLRGLSGSEIQALLDFYGIESGNEDLYEKMERLARYLGINLL</sequence>
<name>A0A397T2I9_9GLOM</name>
<evidence type="ECO:0000313" key="1">
    <source>
        <dbReference type="EMBL" id="RIA90465.1"/>
    </source>
</evidence>
<gene>
    <name evidence="1" type="ORF">C1645_155548</name>
</gene>
<accession>A0A397T2I9</accession>
<evidence type="ECO:0000313" key="2">
    <source>
        <dbReference type="Proteomes" id="UP000265703"/>
    </source>
</evidence>
<protein>
    <submittedName>
        <fullName evidence="1">Uncharacterized protein</fullName>
    </submittedName>
</protein>
<dbReference type="Proteomes" id="UP000265703">
    <property type="component" value="Unassembled WGS sequence"/>
</dbReference>
<dbReference type="Pfam" id="PF07957">
    <property type="entry name" value="DUF3294"/>
    <property type="match status" value="1"/>
</dbReference>
<reference evidence="1 2" key="1">
    <citation type="submission" date="2018-06" db="EMBL/GenBank/DDBJ databases">
        <title>Comparative genomics reveals the genomic features of Rhizophagus irregularis, R. cerebriforme, R. diaphanum and Gigaspora rosea, and their symbiotic lifestyle signature.</title>
        <authorList>
            <person name="Morin E."/>
            <person name="San Clemente H."/>
            <person name="Chen E.C.H."/>
            <person name="De La Providencia I."/>
            <person name="Hainaut M."/>
            <person name="Kuo A."/>
            <person name="Kohler A."/>
            <person name="Murat C."/>
            <person name="Tang N."/>
            <person name="Roy S."/>
            <person name="Loubradou J."/>
            <person name="Henrissat B."/>
            <person name="Grigoriev I.V."/>
            <person name="Corradi N."/>
            <person name="Roux C."/>
            <person name="Martin F.M."/>
        </authorList>
    </citation>
    <scope>NUCLEOTIDE SEQUENCE [LARGE SCALE GENOMIC DNA]</scope>
    <source>
        <strain evidence="1 2">DAOM 227022</strain>
    </source>
</reference>
<dbReference type="EMBL" id="QKYT01000181">
    <property type="protein sequence ID" value="RIA90465.1"/>
    <property type="molecule type" value="Genomic_DNA"/>
</dbReference>
<dbReference type="InterPro" id="IPR012917">
    <property type="entry name" value="DUF3294"/>
</dbReference>
<proteinExistence type="predicted"/>
<keyword evidence="2" id="KW-1185">Reference proteome</keyword>
<organism evidence="1 2">
    <name type="scientific">Glomus cerebriforme</name>
    <dbReference type="NCBI Taxonomy" id="658196"/>
    <lineage>
        <taxon>Eukaryota</taxon>
        <taxon>Fungi</taxon>
        <taxon>Fungi incertae sedis</taxon>
        <taxon>Mucoromycota</taxon>
        <taxon>Glomeromycotina</taxon>
        <taxon>Glomeromycetes</taxon>
        <taxon>Glomerales</taxon>
        <taxon>Glomeraceae</taxon>
        <taxon>Glomus</taxon>
    </lineage>
</organism>
<dbReference type="STRING" id="658196.A0A397T2I9"/>